<dbReference type="GO" id="GO:0031267">
    <property type="term" value="F:small GTPase binding"/>
    <property type="evidence" value="ECO:0007669"/>
    <property type="project" value="TreeGrafter"/>
</dbReference>
<keyword evidence="3" id="KW-0677">Repeat</keyword>
<dbReference type="InterPro" id="IPR027038">
    <property type="entry name" value="RanGap"/>
</dbReference>
<sequence>MSNEESLLAAIWEHPHDDLPRLVYADWLEEAGEPVRVARAEFIRVQCELAKMPADDPGRDRLIRRERDLWHRHRKAFRRGLSDYIRGSPFCRGFVAPPYRRLTSHKLFKNYVGILDQAPLWELFVRPTDGLDTLFTNALFKRIGRLELNWHHASIATLISSPHACNLETLRWAYSGIETRDLEIMTSPNVLPHLIRLDVEGGSIGDRAASLFASLPFAERVEELGLASNRIGPEGIRAMFGPSTFAKLTRLNLDGNRPGDAVVIALTESARVPYLRHLELAGLELTRVAAEAIANWPTAASLRYLDLSGNSIDVSGVRALTQSPYLRDLQTLDLVVGDAGRSEILRRLWDRFGLVETIPRPGYGFRAGRLSD</sequence>
<dbReference type="Pfam" id="PF13516">
    <property type="entry name" value="LRR_6"/>
    <property type="match status" value="2"/>
</dbReference>
<dbReference type="PANTHER" id="PTHR24113">
    <property type="entry name" value="RAN GTPASE-ACTIVATING PROTEIN 1"/>
    <property type="match status" value="1"/>
</dbReference>
<dbReference type="PROSITE" id="PS51450">
    <property type="entry name" value="LRR"/>
    <property type="match status" value="1"/>
</dbReference>
<dbReference type="GO" id="GO:0006913">
    <property type="term" value="P:nucleocytoplasmic transport"/>
    <property type="evidence" value="ECO:0007669"/>
    <property type="project" value="TreeGrafter"/>
</dbReference>
<dbReference type="RefSeq" id="WP_088252739.1">
    <property type="nucleotide sequence ID" value="NZ_NIDE01000002.1"/>
</dbReference>
<accession>A0A225DTX3</accession>
<dbReference type="SUPFAM" id="SSF52047">
    <property type="entry name" value="RNI-like"/>
    <property type="match status" value="1"/>
</dbReference>
<keyword evidence="1" id="KW-0343">GTPase activation</keyword>
<gene>
    <name evidence="4" type="ORF">FRUB_01281</name>
</gene>
<dbReference type="Gene3D" id="3.80.10.10">
    <property type="entry name" value="Ribonuclease Inhibitor"/>
    <property type="match status" value="2"/>
</dbReference>
<dbReference type="InterPro" id="IPR014338">
    <property type="entry name" value="CHP02996_rpt-companion-dom"/>
</dbReference>
<dbReference type="NCBIfam" id="TIGR02996">
    <property type="entry name" value="rpt_mate_G_obs"/>
    <property type="match status" value="1"/>
</dbReference>
<evidence type="ECO:0000313" key="5">
    <source>
        <dbReference type="Proteomes" id="UP000214646"/>
    </source>
</evidence>
<name>A0A225DTX3_9BACT</name>
<keyword evidence="5" id="KW-1185">Reference proteome</keyword>
<comment type="caution">
    <text evidence="4">The sequence shown here is derived from an EMBL/GenBank/DDBJ whole genome shotgun (WGS) entry which is preliminary data.</text>
</comment>
<dbReference type="OrthoDB" id="261413at2"/>
<dbReference type="GO" id="GO:0005096">
    <property type="term" value="F:GTPase activator activity"/>
    <property type="evidence" value="ECO:0007669"/>
    <property type="project" value="UniProtKB-KW"/>
</dbReference>
<evidence type="ECO:0000256" key="1">
    <source>
        <dbReference type="ARBA" id="ARBA00022468"/>
    </source>
</evidence>
<dbReference type="EMBL" id="NIDE01000002">
    <property type="protein sequence ID" value="OWK44950.1"/>
    <property type="molecule type" value="Genomic_DNA"/>
</dbReference>
<evidence type="ECO:0000256" key="2">
    <source>
        <dbReference type="ARBA" id="ARBA00022614"/>
    </source>
</evidence>
<protein>
    <submittedName>
        <fullName evidence="4">Uncharacterized protein</fullName>
    </submittedName>
</protein>
<dbReference type="GO" id="GO:0005829">
    <property type="term" value="C:cytosol"/>
    <property type="evidence" value="ECO:0007669"/>
    <property type="project" value="TreeGrafter"/>
</dbReference>
<evidence type="ECO:0000256" key="3">
    <source>
        <dbReference type="ARBA" id="ARBA00022737"/>
    </source>
</evidence>
<reference evidence="5" key="1">
    <citation type="submission" date="2017-06" db="EMBL/GenBank/DDBJ databases">
        <title>Genome analysis of Fimbriiglobus ruber SP5, the first member of the order Planctomycetales with confirmed chitinolytic capability.</title>
        <authorList>
            <person name="Ravin N.V."/>
            <person name="Rakitin A.L."/>
            <person name="Ivanova A.A."/>
            <person name="Beletsky A.V."/>
            <person name="Kulichevskaya I.S."/>
            <person name="Mardanov A.V."/>
            <person name="Dedysh S.N."/>
        </authorList>
    </citation>
    <scope>NUCLEOTIDE SEQUENCE [LARGE SCALE GENOMIC DNA]</scope>
    <source>
        <strain evidence="5">SP5</strain>
    </source>
</reference>
<dbReference type="GO" id="GO:0048471">
    <property type="term" value="C:perinuclear region of cytoplasm"/>
    <property type="evidence" value="ECO:0007669"/>
    <property type="project" value="TreeGrafter"/>
</dbReference>
<organism evidence="4 5">
    <name type="scientific">Fimbriiglobus ruber</name>
    <dbReference type="NCBI Taxonomy" id="1908690"/>
    <lineage>
        <taxon>Bacteria</taxon>
        <taxon>Pseudomonadati</taxon>
        <taxon>Planctomycetota</taxon>
        <taxon>Planctomycetia</taxon>
        <taxon>Gemmatales</taxon>
        <taxon>Gemmataceae</taxon>
        <taxon>Fimbriiglobus</taxon>
    </lineage>
</organism>
<proteinExistence type="predicted"/>
<evidence type="ECO:0000313" key="4">
    <source>
        <dbReference type="EMBL" id="OWK44950.1"/>
    </source>
</evidence>
<dbReference type="AlphaFoldDB" id="A0A225DTX3"/>
<dbReference type="InterPro" id="IPR001611">
    <property type="entry name" value="Leu-rich_rpt"/>
</dbReference>
<dbReference type="PANTHER" id="PTHR24113:SF12">
    <property type="entry name" value="RAN GTPASE-ACTIVATING PROTEIN 1"/>
    <property type="match status" value="1"/>
</dbReference>
<keyword evidence="2" id="KW-0433">Leucine-rich repeat</keyword>
<dbReference type="InterPro" id="IPR032675">
    <property type="entry name" value="LRR_dom_sf"/>
</dbReference>
<dbReference type="Proteomes" id="UP000214646">
    <property type="component" value="Unassembled WGS sequence"/>
</dbReference>